<reference evidence="8" key="2">
    <citation type="submission" date="2015-01" db="EMBL/GenBank/DDBJ databases">
        <title>Evolutionary Origins and Diversification of the Mycorrhizal Mutualists.</title>
        <authorList>
            <consortium name="DOE Joint Genome Institute"/>
            <consortium name="Mycorrhizal Genomics Consortium"/>
            <person name="Kohler A."/>
            <person name="Kuo A."/>
            <person name="Nagy L.G."/>
            <person name="Floudas D."/>
            <person name="Copeland A."/>
            <person name="Barry K.W."/>
            <person name="Cichocki N."/>
            <person name="Veneault-Fourrey C."/>
            <person name="LaButti K."/>
            <person name="Lindquist E.A."/>
            <person name="Lipzen A."/>
            <person name="Lundell T."/>
            <person name="Morin E."/>
            <person name="Murat C."/>
            <person name="Riley R."/>
            <person name="Ohm R."/>
            <person name="Sun H."/>
            <person name="Tunlid A."/>
            <person name="Henrissat B."/>
            <person name="Grigoriev I.V."/>
            <person name="Hibbett D.S."/>
            <person name="Martin F."/>
        </authorList>
    </citation>
    <scope>NUCLEOTIDE SEQUENCE [LARGE SCALE GENOMIC DNA]</scope>
    <source>
        <strain evidence="8">441</strain>
    </source>
</reference>
<protein>
    <recommendedName>
        <fullName evidence="3">Importin-13</fullName>
    </recommendedName>
</protein>
<dbReference type="GO" id="GO:0006606">
    <property type="term" value="P:protein import into nucleus"/>
    <property type="evidence" value="ECO:0007669"/>
    <property type="project" value="TreeGrafter"/>
</dbReference>
<dbReference type="Proteomes" id="UP000054018">
    <property type="component" value="Unassembled WGS sequence"/>
</dbReference>
<dbReference type="EMBL" id="KN833801">
    <property type="protein sequence ID" value="KIK18577.1"/>
    <property type="molecule type" value="Genomic_DNA"/>
</dbReference>
<dbReference type="GO" id="GO:0005634">
    <property type="term" value="C:nucleus"/>
    <property type="evidence" value="ECO:0007669"/>
    <property type="project" value="UniProtKB-SubCell"/>
</dbReference>
<keyword evidence="8" id="KW-1185">Reference proteome</keyword>
<evidence type="ECO:0000313" key="8">
    <source>
        <dbReference type="Proteomes" id="UP000054018"/>
    </source>
</evidence>
<feature type="domain" description="Exportin-1/Importin-beta-like" evidence="6">
    <location>
        <begin position="114"/>
        <end position="248"/>
    </location>
</feature>
<dbReference type="InterPro" id="IPR011989">
    <property type="entry name" value="ARM-like"/>
</dbReference>
<organism evidence="7 8">
    <name type="scientific">Pisolithus microcarpus 441</name>
    <dbReference type="NCBI Taxonomy" id="765257"/>
    <lineage>
        <taxon>Eukaryota</taxon>
        <taxon>Fungi</taxon>
        <taxon>Dikarya</taxon>
        <taxon>Basidiomycota</taxon>
        <taxon>Agaricomycotina</taxon>
        <taxon>Agaricomycetes</taxon>
        <taxon>Agaricomycetidae</taxon>
        <taxon>Boletales</taxon>
        <taxon>Sclerodermatineae</taxon>
        <taxon>Pisolithaceae</taxon>
        <taxon>Pisolithus</taxon>
    </lineage>
</organism>
<dbReference type="HOGENOM" id="CLU_005996_3_0_1"/>
<dbReference type="GO" id="GO:0005737">
    <property type="term" value="C:cytoplasm"/>
    <property type="evidence" value="ECO:0007669"/>
    <property type="project" value="TreeGrafter"/>
</dbReference>
<evidence type="ECO:0000256" key="3">
    <source>
        <dbReference type="ARBA" id="ARBA00016020"/>
    </source>
</evidence>
<evidence type="ECO:0000313" key="7">
    <source>
        <dbReference type="EMBL" id="KIK18577.1"/>
    </source>
</evidence>
<comment type="similarity">
    <text evidence="2">Belongs to the importin beta family.</text>
</comment>
<gene>
    <name evidence="7" type="ORF">PISMIDRAFT_109109</name>
</gene>
<proteinExistence type="inferred from homology"/>
<reference evidence="7 8" key="1">
    <citation type="submission" date="2014-04" db="EMBL/GenBank/DDBJ databases">
        <authorList>
            <consortium name="DOE Joint Genome Institute"/>
            <person name="Kuo A."/>
            <person name="Kohler A."/>
            <person name="Costa M.D."/>
            <person name="Nagy L.G."/>
            <person name="Floudas D."/>
            <person name="Copeland A."/>
            <person name="Barry K.W."/>
            <person name="Cichocki N."/>
            <person name="Veneault-Fourrey C."/>
            <person name="LaButti K."/>
            <person name="Lindquist E.A."/>
            <person name="Lipzen A."/>
            <person name="Lundell T."/>
            <person name="Morin E."/>
            <person name="Murat C."/>
            <person name="Sun H."/>
            <person name="Tunlid A."/>
            <person name="Henrissat B."/>
            <person name="Grigoriev I.V."/>
            <person name="Hibbett D.S."/>
            <person name="Martin F."/>
            <person name="Nordberg H.P."/>
            <person name="Cantor M.N."/>
            <person name="Hua S.X."/>
        </authorList>
    </citation>
    <scope>NUCLEOTIDE SEQUENCE [LARGE SCALE GENOMIC DNA]</scope>
    <source>
        <strain evidence="7 8">441</strain>
    </source>
</reference>
<sequence length="848" mass="93153">MAQPSFLPALPQSDIVQAAQLIQQAYSPSGVQVSSDTQRRLQQELFDIQKRYEAWGLVIPFLNHEDFNVQFFGAHTVQVKIARDWWSFPPDDVPFLRDLLLELTSHAVLSGKNKVILRKLFVAITSLALKLAPGAPSGWPDWIVSTVDFLSSRGASTGSLLEFLSIVAEEVESADLVGPRKLQMKQTLLDASPLVVRAITGSISQPRSQIIAREVDPALKCLQAWMSILRADDITPLIPLLISLLNPSTPDAELDPDVFTPASDTLQEIMSCSPLAAGAGTATLTEPLLLWLDIWGTRILRSSSSPERLADVSHSLCKLITTLGDHSNTYFASNITSHKLVPGSQQVRSQLIQGFLRLLLGYTGLPGYYGVDEEESEMTLGFWYLLQESLWGVDFDEDGEGGDVSSSPLVEEEQNRMAVVHAVYAELVKVLRKKVEWPPQSVLASWTKDQVEKFQVYRRDVGDTLINAYYILRNDMLAYYVNDIQERLLHSAAQNEWEEIEATLHCIMSVQEALPLEDNPLVSQLFGSEVLGYLPRVGQDRIRRTMLALPPEEEIPPILTIVNPVVEKLGQALGSSSQLPDEARSVIILQLQTLTGVSKGLTRTTDSLLVLEESSPADQAEAELLQRARNDYRTAKLREDIFNAIRSTIEIWSGDASVSDALSDLIRSVTSLPSDTTLLSLPAGPLLGLICIACQRHLTAVWLSLAKSLVIQLDPPPPLVASIIKPSPNAEAIAILSDALPVVLQTSLSLLGRPGALESNPDIVQAFFGCLDSVSASKHPAETREWMNEILFADDFVESRATPEAKRAFVKAVIGSRSPKKTRDAAQQFALIARGLEGTSFGYASVTM</sequence>
<dbReference type="InterPro" id="IPR013598">
    <property type="entry name" value="Exportin-1/Importin-b-like"/>
</dbReference>
<dbReference type="Pfam" id="PF18773">
    <property type="entry name" value="Importin_rep"/>
    <property type="match status" value="1"/>
</dbReference>
<comment type="subcellular location">
    <subcellularLocation>
        <location evidence="1">Nucleus</location>
    </subcellularLocation>
</comment>
<dbReference type="InterPro" id="IPR051345">
    <property type="entry name" value="Importin_beta-like_NTR"/>
</dbReference>
<dbReference type="STRING" id="765257.A0A0C9Z875"/>
<dbReference type="Pfam" id="PF08389">
    <property type="entry name" value="Xpo1"/>
    <property type="match status" value="1"/>
</dbReference>
<evidence type="ECO:0000256" key="5">
    <source>
        <dbReference type="ARBA" id="ARBA00023242"/>
    </source>
</evidence>
<dbReference type="AlphaFoldDB" id="A0A0C9Z875"/>
<dbReference type="OrthoDB" id="2016913at2759"/>
<dbReference type="PANTHER" id="PTHR12363:SF33">
    <property type="entry name" value="IMPORTIN-13"/>
    <property type="match status" value="1"/>
</dbReference>
<dbReference type="PANTHER" id="PTHR12363">
    <property type="entry name" value="TRANSPORTIN 3 AND IMPORTIN 13"/>
    <property type="match status" value="1"/>
</dbReference>
<dbReference type="InterPro" id="IPR040709">
    <property type="entry name" value="Importin_rep_1"/>
</dbReference>
<dbReference type="Gene3D" id="1.25.10.10">
    <property type="entry name" value="Leucine-rich Repeat Variant"/>
    <property type="match status" value="3"/>
</dbReference>
<evidence type="ECO:0000256" key="2">
    <source>
        <dbReference type="ARBA" id="ARBA00007991"/>
    </source>
</evidence>
<evidence type="ECO:0000259" key="6">
    <source>
        <dbReference type="Pfam" id="PF08389"/>
    </source>
</evidence>
<dbReference type="SUPFAM" id="SSF48371">
    <property type="entry name" value="ARM repeat"/>
    <property type="match status" value="1"/>
</dbReference>
<keyword evidence="5" id="KW-0539">Nucleus</keyword>
<evidence type="ECO:0000256" key="1">
    <source>
        <dbReference type="ARBA" id="ARBA00004123"/>
    </source>
</evidence>
<name>A0A0C9Z875_9AGAM</name>
<evidence type="ECO:0000256" key="4">
    <source>
        <dbReference type="ARBA" id="ARBA00022448"/>
    </source>
</evidence>
<keyword evidence="4" id="KW-0813">Transport</keyword>
<dbReference type="InterPro" id="IPR016024">
    <property type="entry name" value="ARM-type_fold"/>
</dbReference>
<accession>A0A0C9Z875</accession>